<feature type="compositionally biased region" description="Polar residues" evidence="12">
    <location>
        <begin position="521"/>
        <end position="538"/>
    </location>
</feature>
<protein>
    <recommendedName>
        <fullName evidence="11">DNA polymerase III subunit gamma/tau</fullName>
        <ecNumber evidence="11">2.7.7.7</ecNumber>
    </recommendedName>
</protein>
<evidence type="ECO:0000256" key="11">
    <source>
        <dbReference type="RuleBase" id="RU364063"/>
    </source>
</evidence>
<evidence type="ECO:0000256" key="9">
    <source>
        <dbReference type="ARBA" id="ARBA00022932"/>
    </source>
</evidence>
<keyword evidence="7" id="KW-0862">Zinc</keyword>
<dbReference type="NCBIfam" id="NF004046">
    <property type="entry name" value="PRK05563.1"/>
    <property type="match status" value="1"/>
</dbReference>
<dbReference type="SUPFAM" id="SSF48019">
    <property type="entry name" value="post-AAA+ oligomerization domain-like"/>
    <property type="match status" value="1"/>
</dbReference>
<dbReference type="InterPro" id="IPR050238">
    <property type="entry name" value="DNA_Rep/Repair_Clamp_Loader"/>
</dbReference>
<evidence type="ECO:0000256" key="8">
    <source>
        <dbReference type="ARBA" id="ARBA00022840"/>
    </source>
</evidence>
<dbReference type="Gene3D" id="1.10.8.60">
    <property type="match status" value="1"/>
</dbReference>
<dbReference type="GO" id="GO:0003887">
    <property type="term" value="F:DNA-directed DNA polymerase activity"/>
    <property type="evidence" value="ECO:0007669"/>
    <property type="project" value="UniProtKB-KW"/>
</dbReference>
<dbReference type="EC" id="2.7.7.7" evidence="11"/>
<dbReference type="GO" id="GO:0006261">
    <property type="term" value="P:DNA-templated DNA replication"/>
    <property type="evidence" value="ECO:0007669"/>
    <property type="project" value="TreeGrafter"/>
</dbReference>
<evidence type="ECO:0000259" key="13">
    <source>
        <dbReference type="SMART" id="SM00382"/>
    </source>
</evidence>
<gene>
    <name evidence="11" type="primary">dnaX</name>
    <name evidence="14" type="ORF">MELA_00125</name>
</gene>
<feature type="region of interest" description="Disordered" evidence="12">
    <location>
        <begin position="508"/>
        <end position="571"/>
    </location>
</feature>
<keyword evidence="2 11" id="KW-0808">Transferase</keyword>
<dbReference type="Pfam" id="PF22608">
    <property type="entry name" value="DNAX_ATPase_lid"/>
    <property type="match status" value="1"/>
</dbReference>
<dbReference type="GO" id="GO:0046872">
    <property type="term" value="F:metal ion binding"/>
    <property type="evidence" value="ECO:0007669"/>
    <property type="project" value="UniProtKB-KW"/>
</dbReference>
<evidence type="ECO:0000256" key="5">
    <source>
        <dbReference type="ARBA" id="ARBA00022723"/>
    </source>
</evidence>
<dbReference type="AlphaFoldDB" id="A0A564ZGT9"/>
<feature type="compositionally biased region" description="Low complexity" evidence="12">
    <location>
        <begin position="391"/>
        <end position="412"/>
    </location>
</feature>
<evidence type="ECO:0000256" key="3">
    <source>
        <dbReference type="ARBA" id="ARBA00022695"/>
    </source>
</evidence>
<dbReference type="PRINTS" id="PR00300">
    <property type="entry name" value="CLPPROTEASEA"/>
</dbReference>
<comment type="similarity">
    <text evidence="1 11">Belongs to the DnaX/STICHEL family.</text>
</comment>
<dbReference type="InterPro" id="IPR003593">
    <property type="entry name" value="AAA+_ATPase"/>
</dbReference>
<comment type="catalytic activity">
    <reaction evidence="10 11">
        <text>DNA(n) + a 2'-deoxyribonucleoside 5'-triphosphate = DNA(n+1) + diphosphate</text>
        <dbReference type="Rhea" id="RHEA:22508"/>
        <dbReference type="Rhea" id="RHEA-COMP:17339"/>
        <dbReference type="Rhea" id="RHEA-COMP:17340"/>
        <dbReference type="ChEBI" id="CHEBI:33019"/>
        <dbReference type="ChEBI" id="CHEBI:61560"/>
        <dbReference type="ChEBI" id="CHEBI:173112"/>
        <dbReference type="EC" id="2.7.7.7"/>
    </reaction>
</comment>
<evidence type="ECO:0000256" key="6">
    <source>
        <dbReference type="ARBA" id="ARBA00022741"/>
    </source>
</evidence>
<sequence length="593" mass="64580">MSYLVLARRWRPQNFDEVVGQRPVTQTLKNAIAKDRVAHALLFTGPRGVGKTTTARILAKALNCERGRTPDPCSECASCNAIAAGRSVECLEIDGASNRGIDEVRELREIVRYAPSRDKCKVIIIDEVHMLTEPAFNALLKTLEEPPPGVIFILATTHAHKIPPTILSRCQRHDFRRLGQAEILPRLEQIAREEGAAVSDGAMKAIARAAEGSLRDAQSLLDQAIAYSGDAVSEEDVAVVLGLVEGELLAQTTQAIIERDSSRALAVVESLSARGDDLQRFCQELLAHLRDVMVSKVSKDPTPLLQLSRVPPETVRSQAEAMTLADLETIFQVLSRAEFEMRRAPHPRFVLEMALVEATEARSLQTLETLLARLSSLETKLLAGRSVGPEPSALPLFTPTPAAPSSTPRPLIEAPPPPPVDRATGPQEGWGRITRLLERQKRSLAALLAEPKDVTLEGDRLIVTLQNGTAFARSTLDNPEHRRLVAEAAAEAFARPLKVEYRFQGASSAPAGSGMVGLTADGSTQLTSSQGGPRQPTRSGGAPREPRDPQPRAVPESRMAPSDQEALRRHPMVRRAVELFDGQVVRVRAKQPK</sequence>
<dbReference type="InterPro" id="IPR022754">
    <property type="entry name" value="DNA_pol_III_gamma-3"/>
</dbReference>
<accession>A0A564ZGT9</accession>
<keyword evidence="5" id="KW-0479">Metal-binding</keyword>
<keyword evidence="15" id="KW-1185">Reference proteome</keyword>
<feature type="region of interest" description="Disordered" evidence="12">
    <location>
        <begin position="388"/>
        <end position="427"/>
    </location>
</feature>
<dbReference type="GO" id="GO:0009360">
    <property type="term" value="C:DNA polymerase III complex"/>
    <property type="evidence" value="ECO:0007669"/>
    <property type="project" value="InterPro"/>
</dbReference>
<dbReference type="InterPro" id="IPR008921">
    <property type="entry name" value="DNA_pol3_clamp-load_cplx_C"/>
</dbReference>
<keyword evidence="6 11" id="KW-0547">Nucleotide-binding</keyword>
<dbReference type="GO" id="GO:0003677">
    <property type="term" value="F:DNA binding"/>
    <property type="evidence" value="ECO:0007669"/>
    <property type="project" value="InterPro"/>
</dbReference>
<name>A0A564ZGT9_9BACT</name>
<dbReference type="FunFam" id="1.10.8.60:FF:000013">
    <property type="entry name" value="DNA polymerase III subunit gamma/tau"/>
    <property type="match status" value="1"/>
</dbReference>
<dbReference type="SMART" id="SM00382">
    <property type="entry name" value="AAA"/>
    <property type="match status" value="1"/>
</dbReference>
<dbReference type="CDD" id="cd18137">
    <property type="entry name" value="HLD_clamp_pol_III_gamma_tau"/>
    <property type="match status" value="1"/>
</dbReference>
<dbReference type="Pfam" id="PF13177">
    <property type="entry name" value="DNA_pol3_delta2"/>
    <property type="match status" value="1"/>
</dbReference>
<dbReference type="SUPFAM" id="SSF52540">
    <property type="entry name" value="P-loop containing nucleoside triphosphate hydrolases"/>
    <property type="match status" value="1"/>
</dbReference>
<dbReference type="GO" id="GO:0005524">
    <property type="term" value="F:ATP binding"/>
    <property type="evidence" value="ECO:0007669"/>
    <property type="project" value="UniProtKB-KW"/>
</dbReference>
<keyword evidence="3 11" id="KW-0548">Nucleotidyltransferase</keyword>
<evidence type="ECO:0000313" key="14">
    <source>
        <dbReference type="EMBL" id="VUZ83768.1"/>
    </source>
</evidence>
<proteinExistence type="inferred from homology"/>
<evidence type="ECO:0000256" key="2">
    <source>
        <dbReference type="ARBA" id="ARBA00022679"/>
    </source>
</evidence>
<dbReference type="PANTHER" id="PTHR11669:SF0">
    <property type="entry name" value="PROTEIN STICHEL-LIKE 2"/>
    <property type="match status" value="1"/>
</dbReference>
<keyword evidence="9 11" id="KW-0239">DNA-directed DNA polymerase</keyword>
<dbReference type="EMBL" id="CABIKM010000001">
    <property type="protein sequence ID" value="VUZ83768.1"/>
    <property type="molecule type" value="Genomic_DNA"/>
</dbReference>
<dbReference type="Gene3D" id="1.20.272.10">
    <property type="match status" value="1"/>
</dbReference>
<dbReference type="InterPro" id="IPR001270">
    <property type="entry name" value="ClpA/B"/>
</dbReference>
<dbReference type="Proteomes" id="UP000334340">
    <property type="component" value="Unassembled WGS sequence"/>
</dbReference>
<keyword evidence="4 11" id="KW-0235">DNA replication</keyword>
<evidence type="ECO:0000256" key="10">
    <source>
        <dbReference type="ARBA" id="ARBA00049244"/>
    </source>
</evidence>
<dbReference type="InterPro" id="IPR045085">
    <property type="entry name" value="HLD_clamp_pol_III_gamma_tau"/>
</dbReference>
<feature type="domain" description="AAA+ ATPase" evidence="13">
    <location>
        <begin position="37"/>
        <end position="188"/>
    </location>
</feature>
<evidence type="ECO:0000256" key="4">
    <source>
        <dbReference type="ARBA" id="ARBA00022705"/>
    </source>
</evidence>
<dbReference type="NCBIfam" id="TIGR02397">
    <property type="entry name" value="dnaX_nterm"/>
    <property type="match status" value="1"/>
</dbReference>
<dbReference type="Gene3D" id="3.40.50.300">
    <property type="entry name" value="P-loop containing nucleotide triphosphate hydrolases"/>
    <property type="match status" value="1"/>
</dbReference>
<evidence type="ECO:0000313" key="15">
    <source>
        <dbReference type="Proteomes" id="UP000334340"/>
    </source>
</evidence>
<evidence type="ECO:0000256" key="1">
    <source>
        <dbReference type="ARBA" id="ARBA00006360"/>
    </source>
</evidence>
<evidence type="ECO:0000256" key="12">
    <source>
        <dbReference type="SAM" id="MobiDB-lite"/>
    </source>
</evidence>
<comment type="subunit">
    <text evidence="11">DNA polymerase III contains a core (composed of alpha, epsilon and theta chains) that associates with a tau subunit. This core dimerizes to form the POLIII' complex. PolIII' associates with the gamma complex (composed of gamma, delta, delta', psi and chi chains) and with the beta chain to form the complete DNA polymerase III complex.</text>
</comment>
<keyword evidence="8 11" id="KW-0067">ATP-binding</keyword>
<evidence type="ECO:0000256" key="7">
    <source>
        <dbReference type="ARBA" id="ARBA00022833"/>
    </source>
</evidence>
<organism evidence="14 15">
    <name type="scientific">Candidatus Methylomirabilis lanthanidiphila</name>
    <dbReference type="NCBI Taxonomy" id="2211376"/>
    <lineage>
        <taxon>Bacteria</taxon>
        <taxon>Candidatus Methylomirabilota</taxon>
        <taxon>Candidatus Methylomirabilia</taxon>
        <taxon>Candidatus Methylomirabilales</taxon>
        <taxon>Candidatus Methylomirabilaceae</taxon>
        <taxon>Candidatus Methylomirabilis</taxon>
    </lineage>
</organism>
<dbReference type="PANTHER" id="PTHR11669">
    <property type="entry name" value="REPLICATION FACTOR C / DNA POLYMERASE III GAMMA-TAU SUBUNIT"/>
    <property type="match status" value="1"/>
</dbReference>
<comment type="function">
    <text evidence="11">DNA polymerase III is a complex, multichain enzyme responsible for most of the replicative synthesis in bacteria. This DNA polymerase also exhibits 3' to 5' exonuclease activity.</text>
</comment>
<reference evidence="14 15" key="1">
    <citation type="submission" date="2019-07" db="EMBL/GenBank/DDBJ databases">
        <authorList>
            <person name="Cremers G."/>
        </authorList>
    </citation>
    <scope>NUCLEOTIDE SEQUENCE [LARGE SCALE GENOMIC DNA]</scope>
</reference>
<dbReference type="FunFam" id="3.40.50.300:FF:000014">
    <property type="entry name" value="DNA polymerase III subunit gamma/tau"/>
    <property type="match status" value="1"/>
</dbReference>
<dbReference type="CDD" id="cd00009">
    <property type="entry name" value="AAA"/>
    <property type="match status" value="1"/>
</dbReference>
<dbReference type="InterPro" id="IPR027417">
    <property type="entry name" value="P-loop_NTPase"/>
</dbReference>
<dbReference type="InterPro" id="IPR012763">
    <property type="entry name" value="DNA_pol_III_sug/sutau_N"/>
</dbReference>
<dbReference type="Pfam" id="PF12169">
    <property type="entry name" value="DNA_pol3_gamma3"/>
    <property type="match status" value="1"/>
</dbReference>